<dbReference type="AlphaFoldDB" id="A0A9K3EM49"/>
<evidence type="ECO:0000256" key="1">
    <source>
        <dbReference type="SAM" id="SignalP"/>
    </source>
</evidence>
<dbReference type="Gramene" id="mRNA:HanXRQr2_Chr12g0520911">
    <property type="protein sequence ID" value="CDS:HanXRQr2_Chr12g0520911.1"/>
    <property type="gene ID" value="HanXRQr2_Chr12g0520911"/>
</dbReference>
<keyword evidence="3" id="KW-1185">Reference proteome</keyword>
<feature type="chain" id="PRO_5039949241" evidence="1">
    <location>
        <begin position="29"/>
        <end position="70"/>
    </location>
</feature>
<gene>
    <name evidence="2" type="ORF">HanXRQr2_Chr12g0520911</name>
</gene>
<accession>A0A9K3EM49</accession>
<feature type="signal peptide" evidence="1">
    <location>
        <begin position="1"/>
        <end position="28"/>
    </location>
</feature>
<reference evidence="2" key="2">
    <citation type="submission" date="2020-06" db="EMBL/GenBank/DDBJ databases">
        <title>Helianthus annuus Genome sequencing and assembly Release 2.</title>
        <authorList>
            <person name="Gouzy J."/>
            <person name="Langlade N."/>
            <person name="Munos S."/>
        </authorList>
    </citation>
    <scope>NUCLEOTIDE SEQUENCE</scope>
    <source>
        <tissue evidence="2">Leaves</tissue>
    </source>
</reference>
<dbReference type="EMBL" id="MNCJ02000327">
    <property type="protein sequence ID" value="KAF5776137.1"/>
    <property type="molecule type" value="Genomic_DNA"/>
</dbReference>
<evidence type="ECO:0000313" key="3">
    <source>
        <dbReference type="Proteomes" id="UP000215914"/>
    </source>
</evidence>
<proteinExistence type="predicted"/>
<evidence type="ECO:0000313" key="2">
    <source>
        <dbReference type="EMBL" id="KAF5776137.1"/>
    </source>
</evidence>
<protein>
    <submittedName>
        <fullName evidence="2">Uncharacterized protein</fullName>
    </submittedName>
</protein>
<organism evidence="2 3">
    <name type="scientific">Helianthus annuus</name>
    <name type="common">Common sunflower</name>
    <dbReference type="NCBI Taxonomy" id="4232"/>
    <lineage>
        <taxon>Eukaryota</taxon>
        <taxon>Viridiplantae</taxon>
        <taxon>Streptophyta</taxon>
        <taxon>Embryophyta</taxon>
        <taxon>Tracheophyta</taxon>
        <taxon>Spermatophyta</taxon>
        <taxon>Magnoliopsida</taxon>
        <taxon>eudicotyledons</taxon>
        <taxon>Gunneridae</taxon>
        <taxon>Pentapetalae</taxon>
        <taxon>asterids</taxon>
        <taxon>campanulids</taxon>
        <taxon>Asterales</taxon>
        <taxon>Asteraceae</taxon>
        <taxon>Asteroideae</taxon>
        <taxon>Heliantheae alliance</taxon>
        <taxon>Heliantheae</taxon>
        <taxon>Helianthus</taxon>
    </lineage>
</organism>
<name>A0A9K3EM49_HELAN</name>
<reference evidence="2" key="1">
    <citation type="journal article" date="2017" name="Nature">
        <title>The sunflower genome provides insights into oil metabolism, flowering and Asterid evolution.</title>
        <authorList>
            <person name="Badouin H."/>
            <person name="Gouzy J."/>
            <person name="Grassa C.J."/>
            <person name="Murat F."/>
            <person name="Staton S.E."/>
            <person name="Cottret L."/>
            <person name="Lelandais-Briere C."/>
            <person name="Owens G.L."/>
            <person name="Carrere S."/>
            <person name="Mayjonade B."/>
            <person name="Legrand L."/>
            <person name="Gill N."/>
            <person name="Kane N.C."/>
            <person name="Bowers J.E."/>
            <person name="Hubner S."/>
            <person name="Bellec A."/>
            <person name="Berard A."/>
            <person name="Berges H."/>
            <person name="Blanchet N."/>
            <person name="Boniface M.C."/>
            <person name="Brunel D."/>
            <person name="Catrice O."/>
            <person name="Chaidir N."/>
            <person name="Claudel C."/>
            <person name="Donnadieu C."/>
            <person name="Faraut T."/>
            <person name="Fievet G."/>
            <person name="Helmstetter N."/>
            <person name="King M."/>
            <person name="Knapp S.J."/>
            <person name="Lai Z."/>
            <person name="Le Paslier M.C."/>
            <person name="Lippi Y."/>
            <person name="Lorenzon L."/>
            <person name="Mandel J.R."/>
            <person name="Marage G."/>
            <person name="Marchand G."/>
            <person name="Marquand E."/>
            <person name="Bret-Mestries E."/>
            <person name="Morien E."/>
            <person name="Nambeesan S."/>
            <person name="Nguyen T."/>
            <person name="Pegot-Espagnet P."/>
            <person name="Pouilly N."/>
            <person name="Raftis F."/>
            <person name="Sallet E."/>
            <person name="Schiex T."/>
            <person name="Thomas J."/>
            <person name="Vandecasteele C."/>
            <person name="Vares D."/>
            <person name="Vear F."/>
            <person name="Vautrin S."/>
            <person name="Crespi M."/>
            <person name="Mangin B."/>
            <person name="Burke J.M."/>
            <person name="Salse J."/>
            <person name="Munos S."/>
            <person name="Vincourt P."/>
            <person name="Rieseberg L.H."/>
            <person name="Langlade N.B."/>
        </authorList>
    </citation>
    <scope>NUCLEOTIDE SEQUENCE</scope>
    <source>
        <tissue evidence="2">Leaves</tissue>
    </source>
</reference>
<comment type="caution">
    <text evidence="2">The sequence shown here is derived from an EMBL/GenBank/DDBJ whole genome shotgun (WGS) entry which is preliminary data.</text>
</comment>
<keyword evidence="1" id="KW-0732">Signal</keyword>
<sequence length="70" mass="8124">MCLPGMAISSVLFNLWFLVYFTSDLVEQSIVQAFNQMCVFDVTWVIYSSRLIASSSLHKSLVYPWSYLYI</sequence>
<dbReference type="Proteomes" id="UP000215914">
    <property type="component" value="Unassembled WGS sequence"/>
</dbReference>